<feature type="transmembrane region" description="Helical" evidence="1">
    <location>
        <begin position="20"/>
        <end position="41"/>
    </location>
</feature>
<gene>
    <name evidence="2" type="ORF">AVDCRST_MAG20-2307</name>
</gene>
<evidence type="ECO:0000256" key="1">
    <source>
        <dbReference type="SAM" id="Phobius"/>
    </source>
</evidence>
<evidence type="ECO:0008006" key="3">
    <source>
        <dbReference type="Google" id="ProtNLM"/>
    </source>
</evidence>
<keyword evidence="1" id="KW-0812">Transmembrane</keyword>
<proteinExistence type="predicted"/>
<accession>A0A6J4IKW7</accession>
<reference evidence="2" key="1">
    <citation type="submission" date="2020-02" db="EMBL/GenBank/DDBJ databases">
        <authorList>
            <person name="Meier V. D."/>
        </authorList>
    </citation>
    <scope>NUCLEOTIDE SEQUENCE</scope>
    <source>
        <strain evidence="2">AVDCRST_MAG20</strain>
    </source>
</reference>
<protein>
    <recommendedName>
        <fullName evidence="3">Prepilin-type N-terminal cleavage/methylation domain-containing protein</fullName>
    </recommendedName>
</protein>
<dbReference type="AlphaFoldDB" id="A0A6J4IKW7"/>
<sequence length="210" mass="22644">MLRAWRERGREEAGFTILEVTMVSAILLLVMGTFFGLLLSLTKTEQRTDALVGNEQDARFVLTALARDLRAANPLNTFATATEYQSKVQMTLGAVPNQQVVRWVYDTAPASPTYRSLLRQTVAANGTVSGSTVRLRNIRNAERSPPVPLFRFTSQSGVDLVAAGQAANVGNCAIQVHVTITADSNPGPEPFTVVSDVQLRNRLPGGVGCG</sequence>
<dbReference type="EMBL" id="CADCSY010000105">
    <property type="protein sequence ID" value="CAA9253198.1"/>
    <property type="molecule type" value="Genomic_DNA"/>
</dbReference>
<organism evidence="2">
    <name type="scientific">uncultured Acidimicrobiales bacterium</name>
    <dbReference type="NCBI Taxonomy" id="310071"/>
    <lineage>
        <taxon>Bacteria</taxon>
        <taxon>Bacillati</taxon>
        <taxon>Actinomycetota</taxon>
        <taxon>Acidimicrobiia</taxon>
        <taxon>Acidimicrobiales</taxon>
        <taxon>environmental samples</taxon>
    </lineage>
</organism>
<name>A0A6J4IKW7_9ACTN</name>
<keyword evidence="1" id="KW-1133">Transmembrane helix</keyword>
<keyword evidence="1" id="KW-0472">Membrane</keyword>
<evidence type="ECO:0000313" key="2">
    <source>
        <dbReference type="EMBL" id="CAA9253198.1"/>
    </source>
</evidence>